<sequence length="327" mass="33839">MKTAPTHGILRRAGLAKGRAPGFSLIELMIGLALGLLVSALAAAAFHAAQLAYRTAVDLALLEERGQRALAIVSHLIRHGGWRPPAATMPAGAPPAVTGRDDCGQPGIAALPTCARRGINGSDALLVRFSGSGRAHDPTLPDQTMTDCSGYALPAASAGGAGDESADAYAGTSLLYIGSGADGEPQLLCRYASRRDGRVQRDNWTSGALVRGVETMQLRYGIDTDGDGKADAFLPAEALLGRGNAAWGEVLAVQVVLVLRGERLLPQAAVAATLALFPPRAPDGRGSAGMQADDTVFAVPTHPALMRRVFSASVRLRNAGSCEETLC</sequence>
<keyword evidence="1" id="KW-0472">Membrane</keyword>
<dbReference type="InterPro" id="IPR032092">
    <property type="entry name" value="PilW"/>
</dbReference>
<name>A0ABT6APC5_9BURK</name>
<proteinExistence type="predicted"/>
<dbReference type="Pfam" id="PF07963">
    <property type="entry name" value="N_methyl"/>
    <property type="match status" value="1"/>
</dbReference>
<dbReference type="EMBL" id="JARJLM010000199">
    <property type="protein sequence ID" value="MDF3833591.1"/>
    <property type="molecule type" value="Genomic_DNA"/>
</dbReference>
<feature type="transmembrane region" description="Helical" evidence="1">
    <location>
        <begin position="21"/>
        <end position="46"/>
    </location>
</feature>
<keyword evidence="1" id="KW-1133">Transmembrane helix</keyword>
<dbReference type="NCBIfam" id="TIGR02532">
    <property type="entry name" value="IV_pilin_GFxxxE"/>
    <property type="match status" value="1"/>
</dbReference>
<evidence type="ECO:0000256" key="1">
    <source>
        <dbReference type="SAM" id="Phobius"/>
    </source>
</evidence>
<gene>
    <name evidence="2" type="ORF">P3W85_11615</name>
</gene>
<keyword evidence="1" id="KW-0812">Transmembrane</keyword>
<dbReference type="Pfam" id="PF16074">
    <property type="entry name" value="PilW"/>
    <property type="match status" value="1"/>
</dbReference>
<evidence type="ECO:0000313" key="3">
    <source>
        <dbReference type="Proteomes" id="UP001216674"/>
    </source>
</evidence>
<protein>
    <submittedName>
        <fullName evidence="2">PilW family protein</fullName>
    </submittedName>
</protein>
<organism evidence="2 3">
    <name type="scientific">Cupriavidus basilensis</name>
    <dbReference type="NCBI Taxonomy" id="68895"/>
    <lineage>
        <taxon>Bacteria</taxon>
        <taxon>Pseudomonadati</taxon>
        <taxon>Pseudomonadota</taxon>
        <taxon>Betaproteobacteria</taxon>
        <taxon>Burkholderiales</taxon>
        <taxon>Burkholderiaceae</taxon>
        <taxon>Cupriavidus</taxon>
    </lineage>
</organism>
<reference evidence="2 3" key="1">
    <citation type="submission" date="2023-03" db="EMBL/GenBank/DDBJ databases">
        <title>Draft assemblies of triclosan tolerant bacteria isolated from returned activated sludge.</title>
        <authorList>
            <person name="Van Hamelsveld S."/>
        </authorList>
    </citation>
    <scope>NUCLEOTIDE SEQUENCE [LARGE SCALE GENOMIC DNA]</scope>
    <source>
        <strain evidence="2 3">GW210010_S58</strain>
    </source>
</reference>
<comment type="caution">
    <text evidence="2">The sequence shown here is derived from an EMBL/GenBank/DDBJ whole genome shotgun (WGS) entry which is preliminary data.</text>
</comment>
<dbReference type="RefSeq" id="WP_276264902.1">
    <property type="nucleotide sequence ID" value="NZ_JARJLM010000199.1"/>
</dbReference>
<dbReference type="InterPro" id="IPR012902">
    <property type="entry name" value="N_methyl_site"/>
</dbReference>
<evidence type="ECO:0000313" key="2">
    <source>
        <dbReference type="EMBL" id="MDF3833591.1"/>
    </source>
</evidence>
<dbReference type="Proteomes" id="UP001216674">
    <property type="component" value="Unassembled WGS sequence"/>
</dbReference>
<accession>A0ABT6APC5</accession>
<keyword evidence="3" id="KW-1185">Reference proteome</keyword>